<organism evidence="17 18">
    <name type="scientific">Caldicellulosiruptor acetigenus (strain ATCC 700853 / DSM 12137 / I77R1B)</name>
    <name type="common">Caldicellulosiruptor kristjanssonii</name>
    <dbReference type="NCBI Taxonomy" id="632335"/>
    <lineage>
        <taxon>Bacteria</taxon>
        <taxon>Bacillati</taxon>
        <taxon>Bacillota</taxon>
        <taxon>Bacillota incertae sedis</taxon>
        <taxon>Caldicellulosiruptorales</taxon>
        <taxon>Caldicellulosiruptoraceae</taxon>
        <taxon>Caldicellulosiruptor</taxon>
    </lineage>
</organism>
<reference evidence="17 18" key="2">
    <citation type="journal article" date="2011" name="J. Bacteriol.">
        <title>Complete genome sequences for the anaerobic, extremely thermophilic plant biomass-degrading bacteria Caldicellulosiruptor hydrothermalis, Caldicellulosiruptor kristjanssonii, Caldicellulosiruptor kronotskyensis, Caldicellulosiruptor owensenis, and Caldicellulosiruptor lactoaceticus.</title>
        <authorList>
            <person name="Blumer-Schuette S.E."/>
            <person name="Ozdemir I."/>
            <person name="Mistry D."/>
            <person name="Lucas S."/>
            <person name="Lapidus A."/>
            <person name="Cheng J.F."/>
            <person name="Goodwin L.A."/>
            <person name="Pitluck S."/>
            <person name="Land M.L."/>
            <person name="Hauser L.J."/>
            <person name="Woyke T."/>
            <person name="Mikhailova N."/>
            <person name="Pati A."/>
            <person name="Kyrpides N.C."/>
            <person name="Ivanova N."/>
            <person name="Detter J.C."/>
            <person name="Walston-Davenport K."/>
            <person name="Han S."/>
            <person name="Adams M.W."/>
            <person name="Kelly R.M."/>
        </authorList>
    </citation>
    <scope>NUCLEOTIDE SEQUENCE [LARGE SCALE GENOMIC DNA]</scope>
    <source>
        <strain evidence="18">ATCC 700853 / DSM 12137 / I77R1B</strain>
    </source>
</reference>
<dbReference type="PROSITE" id="PS50990">
    <property type="entry name" value="PEPTIDASE_C39"/>
    <property type="match status" value="1"/>
</dbReference>
<dbReference type="OrthoDB" id="9762517at2"/>
<keyword evidence="2" id="KW-0813">Transport</keyword>
<reference key="1">
    <citation type="submission" date="2010-11" db="EMBL/GenBank/DDBJ databases">
        <title>Complete sequence of chromosome of Caldicellulosiruptor kristjanssonii 177R1B.</title>
        <authorList>
            <consortium name="US DOE Joint Genome Institute"/>
            <person name="Lucas S."/>
            <person name="Copeland A."/>
            <person name="Lapidus A."/>
            <person name="Cheng J.-F."/>
            <person name="Bruce D."/>
            <person name="Goodwin L."/>
            <person name="Pitluck S."/>
            <person name="Davenport K."/>
            <person name="Detter J.C."/>
            <person name="Han C."/>
            <person name="Tapia R."/>
            <person name="Land M."/>
            <person name="Hauser L."/>
            <person name="Jeffries C."/>
            <person name="Kyrpides N."/>
            <person name="Ivanova N."/>
            <person name="Mikhailova N."/>
            <person name="Blumer-Schuette S.E."/>
            <person name="Kelly R.M."/>
            <person name="Woyke T."/>
        </authorList>
    </citation>
    <scope>NUCLEOTIDE SEQUENCE</scope>
    <source>
        <strain>177R1B</strain>
    </source>
</reference>
<keyword evidence="7" id="KW-0378">Hydrolase</keyword>
<evidence type="ECO:0000256" key="3">
    <source>
        <dbReference type="ARBA" id="ARBA00022475"/>
    </source>
</evidence>
<dbReference type="InterPro" id="IPR003439">
    <property type="entry name" value="ABC_transporter-like_ATP-bd"/>
</dbReference>
<dbReference type="GO" id="GO:0005886">
    <property type="term" value="C:plasma membrane"/>
    <property type="evidence" value="ECO:0007669"/>
    <property type="project" value="UniProtKB-SubCell"/>
</dbReference>
<feature type="transmembrane region" description="Helical" evidence="13">
    <location>
        <begin position="273"/>
        <end position="296"/>
    </location>
</feature>
<protein>
    <submittedName>
        <fullName evidence="17">ABC-type bacteriocin transporter</fullName>
    </submittedName>
</protein>
<dbReference type="AlphaFoldDB" id="E4S4T5"/>
<evidence type="ECO:0000256" key="5">
    <source>
        <dbReference type="ARBA" id="ARBA00022692"/>
    </source>
</evidence>
<evidence type="ECO:0000256" key="13">
    <source>
        <dbReference type="SAM" id="Phobius"/>
    </source>
</evidence>
<dbReference type="EMBL" id="CP002326">
    <property type="protein sequence ID" value="ADQ41435.1"/>
    <property type="molecule type" value="Genomic_DNA"/>
</dbReference>
<proteinExistence type="predicted"/>
<dbReference type="STRING" id="632335.Calkr_1958"/>
<dbReference type="NCBIfam" id="TIGR01193">
    <property type="entry name" value="bacteriocin_ABC"/>
    <property type="match status" value="1"/>
</dbReference>
<feature type="domain" description="Peptidase C39" evidence="16">
    <location>
        <begin position="10"/>
        <end position="134"/>
    </location>
</feature>
<feature type="transmembrane region" description="Helical" evidence="13">
    <location>
        <begin position="162"/>
        <end position="183"/>
    </location>
</feature>
<gene>
    <name evidence="17" type="ordered locus">Calkr_1958</name>
</gene>
<feature type="transmembrane region" description="Helical" evidence="13">
    <location>
        <begin position="302"/>
        <end position="320"/>
    </location>
</feature>
<dbReference type="RefSeq" id="WP_013433161.1">
    <property type="nucleotide sequence ID" value="NC_014721.1"/>
</dbReference>
<evidence type="ECO:0000256" key="8">
    <source>
        <dbReference type="ARBA" id="ARBA00022807"/>
    </source>
</evidence>
<evidence type="ECO:0000256" key="12">
    <source>
        <dbReference type="ARBA" id="ARBA00023136"/>
    </source>
</evidence>
<evidence type="ECO:0000256" key="4">
    <source>
        <dbReference type="ARBA" id="ARBA00022670"/>
    </source>
</evidence>
<evidence type="ECO:0000256" key="2">
    <source>
        <dbReference type="ARBA" id="ARBA00022448"/>
    </source>
</evidence>
<evidence type="ECO:0000256" key="1">
    <source>
        <dbReference type="ARBA" id="ARBA00004651"/>
    </source>
</evidence>
<evidence type="ECO:0000256" key="10">
    <source>
        <dbReference type="ARBA" id="ARBA00022967"/>
    </source>
</evidence>
<dbReference type="GO" id="GO:0015421">
    <property type="term" value="F:ABC-type oligopeptide transporter activity"/>
    <property type="evidence" value="ECO:0007669"/>
    <property type="project" value="TreeGrafter"/>
</dbReference>
<dbReference type="PANTHER" id="PTHR43394:SF1">
    <property type="entry name" value="ATP-BINDING CASSETTE SUB-FAMILY B MEMBER 10, MITOCHONDRIAL"/>
    <property type="match status" value="1"/>
</dbReference>
<dbReference type="GO" id="GO:0006508">
    <property type="term" value="P:proteolysis"/>
    <property type="evidence" value="ECO:0007669"/>
    <property type="project" value="UniProtKB-KW"/>
</dbReference>
<dbReference type="PROSITE" id="PS50929">
    <property type="entry name" value="ABC_TM1F"/>
    <property type="match status" value="1"/>
</dbReference>
<dbReference type="InterPro" id="IPR003593">
    <property type="entry name" value="AAA+_ATPase"/>
</dbReference>
<dbReference type="InterPro" id="IPR005074">
    <property type="entry name" value="Peptidase_C39"/>
</dbReference>
<dbReference type="PANTHER" id="PTHR43394">
    <property type="entry name" value="ATP-DEPENDENT PERMEASE MDL1, MITOCHONDRIAL"/>
    <property type="match status" value="1"/>
</dbReference>
<dbReference type="PROSITE" id="PS50893">
    <property type="entry name" value="ABC_TRANSPORTER_2"/>
    <property type="match status" value="1"/>
</dbReference>
<dbReference type="GO" id="GO:0043214">
    <property type="term" value="F:ABC-type bacteriocin transporter activity"/>
    <property type="evidence" value="ECO:0007669"/>
    <property type="project" value="InterPro"/>
</dbReference>
<keyword evidence="18" id="KW-1185">Reference proteome</keyword>
<evidence type="ECO:0000256" key="9">
    <source>
        <dbReference type="ARBA" id="ARBA00022840"/>
    </source>
</evidence>
<evidence type="ECO:0000256" key="6">
    <source>
        <dbReference type="ARBA" id="ARBA00022741"/>
    </source>
</evidence>
<evidence type="ECO:0000259" key="14">
    <source>
        <dbReference type="PROSITE" id="PS50893"/>
    </source>
</evidence>
<dbReference type="Pfam" id="PF00005">
    <property type="entry name" value="ABC_tran"/>
    <property type="match status" value="1"/>
</dbReference>
<dbReference type="GO" id="GO:0008234">
    <property type="term" value="F:cysteine-type peptidase activity"/>
    <property type="evidence" value="ECO:0007669"/>
    <property type="project" value="UniProtKB-KW"/>
</dbReference>
<keyword evidence="3" id="KW-1003">Cell membrane</keyword>
<dbReference type="GO" id="GO:0005524">
    <property type="term" value="F:ATP binding"/>
    <property type="evidence" value="ECO:0007669"/>
    <property type="project" value="UniProtKB-KW"/>
</dbReference>
<dbReference type="CDD" id="cd02418">
    <property type="entry name" value="Peptidase_C39B"/>
    <property type="match status" value="1"/>
</dbReference>
<feature type="transmembrane region" description="Helical" evidence="13">
    <location>
        <begin position="203"/>
        <end position="222"/>
    </location>
</feature>
<keyword evidence="4" id="KW-0645">Protease</keyword>
<keyword evidence="11 13" id="KW-1133">Transmembrane helix</keyword>
<dbReference type="Gene3D" id="3.40.50.300">
    <property type="entry name" value="P-loop containing nucleotide triphosphate hydrolases"/>
    <property type="match status" value="1"/>
</dbReference>
<sequence>MKKKYYCVRQRDITDCGAACLATICMQYGKEISVARLRELCKTDKFGTTAYGLILAAQKLGFEAKAVRCSKEGLYSNLPLPAIAHVVIDGKLLHYVVLHRVTQKEIIVADPAKGIVKLKPDEFLGMWTGVLILLVPSEKFEKGKGEGILRKFFKLLIPQKRLILDIFILSIVYTILGIAAAFYYKILMDEVIPNLLESTLHAVAVGVVIITVFKTILGAFRIKLLMVLGQRLDIKLMLGYWEHVIKLPMSFFDTRRVGEIISRFIDAGKIREAVSGATLSLMIDTIMAAAGALILYMQSPKLFSIAVVMIILYGVVVWLFNKPLKEANRKEMESSSQLTSNLVESIEGIEVVKAFGAEDEIGFKVERSFVRLLKNVFKVGDLNNLQGSISSGIAAVGVAVILWVGGYEVIKGRMTIGELFTFNALLGYFVDPIRNLIQLQLMIQTAVVAAERLNEILELDSEFSSDEENKLKPDLKGRIEIKDLNFRYGARQLVLKDINLEIKKGEKVAIVGESGSGKTTLAKLLLGFYEYEAGEIKINGYNLKDIDKKYLRERIAYISQDVFLFTGSILENLTIGNKNIDLEKVIEMSRKTTLDDLVSKLPLRYNSIVEENGANLSGGQKQLIAITRAMLKDPDIVIMDEATSNLDSITERAIVKVIDEVCKDKTTIIIAHRLSTILRCDKVVVMKEGQIIEVGKHKELMLKGGYYYSLWEQQLKEFEAEEGLAIGSEKVG</sequence>
<dbReference type="Gene3D" id="3.90.70.10">
    <property type="entry name" value="Cysteine proteinases"/>
    <property type="match status" value="1"/>
</dbReference>
<dbReference type="InterPro" id="IPR027417">
    <property type="entry name" value="P-loop_NTPase"/>
</dbReference>
<dbReference type="Gene3D" id="1.20.1560.10">
    <property type="entry name" value="ABC transporter type 1, transmembrane domain"/>
    <property type="match status" value="1"/>
</dbReference>
<keyword evidence="8" id="KW-0788">Thiol protease</keyword>
<accession>E4S4T5</accession>
<dbReference type="GO" id="GO:0016887">
    <property type="term" value="F:ATP hydrolysis activity"/>
    <property type="evidence" value="ECO:0007669"/>
    <property type="project" value="InterPro"/>
</dbReference>
<dbReference type="SMART" id="SM00382">
    <property type="entry name" value="AAA"/>
    <property type="match status" value="1"/>
</dbReference>
<keyword evidence="6" id="KW-0547">Nucleotide-binding</keyword>
<evidence type="ECO:0000313" key="17">
    <source>
        <dbReference type="EMBL" id="ADQ41435.1"/>
    </source>
</evidence>
<evidence type="ECO:0000259" key="15">
    <source>
        <dbReference type="PROSITE" id="PS50929"/>
    </source>
</evidence>
<evidence type="ECO:0000256" key="7">
    <source>
        <dbReference type="ARBA" id="ARBA00022801"/>
    </source>
</evidence>
<dbReference type="InterPro" id="IPR036640">
    <property type="entry name" value="ABC1_TM_sf"/>
</dbReference>
<dbReference type="InterPro" id="IPR039421">
    <property type="entry name" value="Type_1_exporter"/>
</dbReference>
<dbReference type="Pfam" id="PF00664">
    <property type="entry name" value="ABC_membrane"/>
    <property type="match status" value="1"/>
</dbReference>
<dbReference type="Pfam" id="PF03412">
    <property type="entry name" value="Peptidase_C39"/>
    <property type="match status" value="1"/>
</dbReference>
<keyword evidence="9" id="KW-0067">ATP-binding</keyword>
<dbReference type="FunFam" id="3.40.50.300:FF:000218">
    <property type="entry name" value="Multidrug ABC transporter ATP-binding protein"/>
    <property type="match status" value="1"/>
</dbReference>
<keyword evidence="12 13" id="KW-0472">Membrane</keyword>
<dbReference type="KEGG" id="cki:Calkr_1958"/>
<dbReference type="SUPFAM" id="SSF90123">
    <property type="entry name" value="ABC transporter transmembrane region"/>
    <property type="match status" value="1"/>
</dbReference>
<dbReference type="Proteomes" id="UP000009256">
    <property type="component" value="Chromosome"/>
</dbReference>
<dbReference type="SUPFAM" id="SSF52540">
    <property type="entry name" value="P-loop containing nucleoside triphosphate hydrolases"/>
    <property type="match status" value="1"/>
</dbReference>
<evidence type="ECO:0000256" key="11">
    <source>
        <dbReference type="ARBA" id="ARBA00022989"/>
    </source>
</evidence>
<feature type="domain" description="ABC transmembrane type-1" evidence="15">
    <location>
        <begin position="166"/>
        <end position="445"/>
    </location>
</feature>
<evidence type="ECO:0000259" key="16">
    <source>
        <dbReference type="PROSITE" id="PS50990"/>
    </source>
</evidence>
<dbReference type="HOGENOM" id="CLU_000604_84_3_9"/>
<feature type="domain" description="ABC transporter" evidence="14">
    <location>
        <begin position="479"/>
        <end position="713"/>
    </location>
</feature>
<dbReference type="InterPro" id="IPR005897">
    <property type="entry name" value="Pept_C39_ABC_bacteriocin"/>
</dbReference>
<name>E4S4T5_CALA7</name>
<dbReference type="MEROPS" id="C39.001"/>
<dbReference type="CDD" id="cd18570">
    <property type="entry name" value="ABC_6TM_PCAT1_LagD_like"/>
    <property type="match status" value="1"/>
</dbReference>
<keyword evidence="5 13" id="KW-0812">Transmembrane</keyword>
<keyword evidence="10" id="KW-1278">Translocase</keyword>
<dbReference type="eggNOG" id="COG2274">
    <property type="taxonomic scope" value="Bacteria"/>
</dbReference>
<comment type="subcellular location">
    <subcellularLocation>
        <location evidence="1">Cell membrane</location>
        <topology evidence="1">Multi-pass membrane protein</topology>
    </subcellularLocation>
</comment>
<evidence type="ECO:0000313" key="18">
    <source>
        <dbReference type="Proteomes" id="UP000009256"/>
    </source>
</evidence>
<dbReference type="InterPro" id="IPR011527">
    <property type="entry name" value="ABC1_TM_dom"/>
</dbReference>